<feature type="transmembrane region" description="Helical" evidence="1">
    <location>
        <begin position="147"/>
        <end position="166"/>
    </location>
</feature>
<dbReference type="InterPro" id="IPR029468">
    <property type="entry name" value="O-ag_pol_Wzy"/>
</dbReference>
<keyword evidence="1" id="KW-0812">Transmembrane</keyword>
<feature type="transmembrane region" description="Helical" evidence="1">
    <location>
        <begin position="36"/>
        <end position="58"/>
    </location>
</feature>
<feature type="transmembrane region" description="Helical" evidence="1">
    <location>
        <begin position="340"/>
        <end position="369"/>
    </location>
</feature>
<proteinExistence type="predicted"/>
<accession>A0A451F0L6</accession>
<feature type="transmembrane region" description="Helical" evidence="1">
    <location>
        <begin position="186"/>
        <end position="206"/>
    </location>
</feature>
<evidence type="ECO:0000313" key="2">
    <source>
        <dbReference type="EMBL" id="AZY91973.1"/>
    </source>
</evidence>
<reference evidence="2" key="1">
    <citation type="journal article" date="2019" name="FEMS Microbiol. Lett.">
        <title>High-throughput screening for texturing Lactococcus strains.</title>
        <authorList>
            <person name="Poulsen V.K."/>
            <person name="Derkx P."/>
            <person name="Oregaard G."/>
        </authorList>
    </citation>
    <scope>NUCLEOTIDE SEQUENCE</scope>
    <source>
        <strain evidence="2">Llc6</strain>
    </source>
</reference>
<name>A0A451F0L6_9LACT</name>
<feature type="transmembrane region" description="Helical" evidence="1">
    <location>
        <begin position="444"/>
        <end position="462"/>
    </location>
</feature>
<keyword evidence="1" id="KW-1133">Transmembrane helix</keyword>
<dbReference type="EMBL" id="MH678636">
    <property type="protein sequence ID" value="AZY91973.1"/>
    <property type="molecule type" value="Genomic_DNA"/>
</dbReference>
<evidence type="ECO:0000256" key="1">
    <source>
        <dbReference type="SAM" id="Phobius"/>
    </source>
</evidence>
<feature type="transmembrane region" description="Helical" evidence="1">
    <location>
        <begin position="65"/>
        <end position="83"/>
    </location>
</feature>
<organism evidence="2">
    <name type="scientific">Lactococcus lactis</name>
    <dbReference type="NCBI Taxonomy" id="1358"/>
    <lineage>
        <taxon>Bacteria</taxon>
        <taxon>Bacillati</taxon>
        <taxon>Bacillota</taxon>
        <taxon>Bacilli</taxon>
        <taxon>Lactobacillales</taxon>
        <taxon>Streptococcaceae</taxon>
        <taxon>Lactococcus</taxon>
    </lineage>
</organism>
<feature type="transmembrane region" description="Helical" evidence="1">
    <location>
        <begin position="103"/>
        <end position="126"/>
    </location>
</feature>
<feature type="transmembrane region" description="Helical" evidence="1">
    <location>
        <begin position="263"/>
        <end position="285"/>
    </location>
</feature>
<keyword evidence="1" id="KW-0472">Membrane</keyword>
<dbReference type="Pfam" id="PF14296">
    <property type="entry name" value="O-ag_pol_Wzy"/>
    <property type="match status" value="1"/>
</dbReference>
<feature type="transmembrane region" description="Helical" evidence="1">
    <location>
        <begin position="420"/>
        <end position="438"/>
    </location>
</feature>
<feature type="transmembrane region" description="Helical" evidence="1">
    <location>
        <begin position="215"/>
        <end position="232"/>
    </location>
</feature>
<feature type="transmembrane region" description="Helical" evidence="1">
    <location>
        <begin position="5"/>
        <end position="24"/>
    </location>
</feature>
<dbReference type="AlphaFoldDB" id="A0A451F0L6"/>
<feature type="transmembrane region" description="Helical" evidence="1">
    <location>
        <begin position="389"/>
        <end position="408"/>
    </location>
</feature>
<feature type="transmembrane region" description="Helical" evidence="1">
    <location>
        <begin position="238"/>
        <end position="256"/>
    </location>
</feature>
<sequence>MRKKIIPFLIVNSVIWVFLLAKLFVISSKEIIPNNWLENCVFLIFLIFVFQTLQMILLKFKLSNFIVVYSILQFVFLYGRIVLKYFNLDSINGWNLFAYYSPMLVYQSVFFSLCFSQGIFLGFLIWGFPKLQYRTNTLTKNKKYSSYQMKIVGIAVLLICLPFLAYTNYATILAQKSSEYVAVPQISGYIVAVSQVFFAGIIMLIISPSLSRKKTNLLVAMYFIYGLIYMILSADRRQIIITFIVTALVYFDSYKVKINVKKIILILLVSLLLLNLLTSISSVRMDGITLDNVMKQFYFQLTSENIFLKTISEFGNTFFTLPSAMKFYPEQLHFLYGKTYIFSFLVAIPGISQFIFTNAFNSTLIFGILQNLDGNPLGGSLPQDLYVNFGISGILLSPILALILSKFLNRKENPTKFDQAMYFISFYLLLNFVRTGFLESVRSYLYAIILVYFLFFIVHSLTMSSPSEMK</sequence>
<protein>
    <submittedName>
        <fullName evidence="2">Wzy</fullName>
    </submittedName>
</protein>